<reference evidence="1 2" key="1">
    <citation type="submission" date="2015-07" db="EMBL/GenBank/DDBJ databases">
        <title>Comparative genomics of the Sigatoka disease complex on banana suggests a link between parallel evolutionary changes in Pseudocercospora fijiensis and Pseudocercospora eumusae and increased virulence on the banana host.</title>
        <authorList>
            <person name="Chang T.-C."/>
            <person name="Salvucci A."/>
            <person name="Crous P.W."/>
            <person name="Stergiopoulos I."/>
        </authorList>
    </citation>
    <scope>NUCLEOTIDE SEQUENCE [LARGE SCALE GENOMIC DNA]</scope>
    <source>
        <strain evidence="1 2">CBS 114824</strain>
    </source>
</reference>
<evidence type="ECO:0000313" key="2">
    <source>
        <dbReference type="Proteomes" id="UP000070133"/>
    </source>
</evidence>
<proteinExistence type="predicted"/>
<dbReference type="AlphaFoldDB" id="A0A139HHS5"/>
<dbReference type="EMBL" id="LFZN01000047">
    <property type="protein sequence ID" value="KXT02025.1"/>
    <property type="molecule type" value="Genomic_DNA"/>
</dbReference>
<gene>
    <name evidence="1" type="ORF">AC578_6561</name>
</gene>
<dbReference type="OrthoDB" id="10479815at2759"/>
<accession>A0A139HHS5</accession>
<protein>
    <submittedName>
        <fullName evidence="1">Uncharacterized protein</fullName>
    </submittedName>
</protein>
<dbReference type="Proteomes" id="UP000070133">
    <property type="component" value="Unassembled WGS sequence"/>
</dbReference>
<evidence type="ECO:0000313" key="1">
    <source>
        <dbReference type="EMBL" id="KXT02025.1"/>
    </source>
</evidence>
<keyword evidence="2" id="KW-1185">Reference proteome</keyword>
<name>A0A139HHS5_9PEZI</name>
<organism evidence="1 2">
    <name type="scientific">Pseudocercospora eumusae</name>
    <dbReference type="NCBI Taxonomy" id="321146"/>
    <lineage>
        <taxon>Eukaryota</taxon>
        <taxon>Fungi</taxon>
        <taxon>Dikarya</taxon>
        <taxon>Ascomycota</taxon>
        <taxon>Pezizomycotina</taxon>
        <taxon>Dothideomycetes</taxon>
        <taxon>Dothideomycetidae</taxon>
        <taxon>Mycosphaerellales</taxon>
        <taxon>Mycosphaerellaceae</taxon>
        <taxon>Pseudocercospora</taxon>
    </lineage>
</organism>
<comment type="caution">
    <text evidence="1">The sequence shown here is derived from an EMBL/GenBank/DDBJ whole genome shotgun (WGS) entry which is preliminary data.</text>
</comment>
<sequence>MQNSTPAQSASQHFRFLDLPPELRNEISEAYFALDADRKALNPAITQVNRQLHSETAAMGHSSYDLSRALVSMTPSVATILAELPPRIGLPLRSASFQVYSPSLIRGAARPDFRMNLGWKNDGTFSLYCQVMVWDANAISTAIQKYRAWKLVRKYEQCIREKLPGRKLQPDLALQADYGATRSPFVVVMELRKTTHLGPGVLRMDGCVWANTISVHSSPAQDAGWERVVGCVLGEIVDFLLHLKSHLLPYWFLVSELYRFSIRIAAASTGMSETAVKLAIGASLAIEGILALFYWLQGAL</sequence>